<organism evidence="1">
    <name type="scientific">marine sediment metagenome</name>
    <dbReference type="NCBI Taxonomy" id="412755"/>
    <lineage>
        <taxon>unclassified sequences</taxon>
        <taxon>metagenomes</taxon>
        <taxon>ecological metagenomes</taxon>
    </lineage>
</organism>
<gene>
    <name evidence="1" type="ORF">S12H4_36755</name>
</gene>
<dbReference type="AlphaFoldDB" id="X1TQV8"/>
<comment type="caution">
    <text evidence="1">The sequence shown here is derived from an EMBL/GenBank/DDBJ whole genome shotgun (WGS) entry which is preliminary data.</text>
</comment>
<proteinExistence type="predicted"/>
<feature type="non-terminal residue" evidence="1">
    <location>
        <position position="98"/>
    </location>
</feature>
<sequence>MAGNTSESVFLVKKLEVLSESSKHFLVKKSVLDYFFRCESLTNGDNSVIELSHFLVKNIAGQTHVPEILVLDIMSKFLKEVKAFNELLRSGYIAWTPE</sequence>
<protein>
    <submittedName>
        <fullName evidence="1">Uncharacterized protein</fullName>
    </submittedName>
</protein>
<reference evidence="1" key="1">
    <citation type="journal article" date="2014" name="Front. Microbiol.">
        <title>High frequency of phylogenetically diverse reductive dehalogenase-homologous genes in deep subseafloor sedimentary metagenomes.</title>
        <authorList>
            <person name="Kawai M."/>
            <person name="Futagami T."/>
            <person name="Toyoda A."/>
            <person name="Takaki Y."/>
            <person name="Nishi S."/>
            <person name="Hori S."/>
            <person name="Arai W."/>
            <person name="Tsubouchi T."/>
            <person name="Morono Y."/>
            <person name="Uchiyama I."/>
            <person name="Ito T."/>
            <person name="Fujiyama A."/>
            <person name="Inagaki F."/>
            <person name="Takami H."/>
        </authorList>
    </citation>
    <scope>NUCLEOTIDE SEQUENCE</scope>
    <source>
        <strain evidence="1">Expedition CK06-06</strain>
    </source>
</reference>
<accession>X1TQV8</accession>
<dbReference type="EMBL" id="BARW01021940">
    <property type="protein sequence ID" value="GAI93746.1"/>
    <property type="molecule type" value="Genomic_DNA"/>
</dbReference>
<evidence type="ECO:0000313" key="1">
    <source>
        <dbReference type="EMBL" id="GAI93746.1"/>
    </source>
</evidence>
<name>X1TQV8_9ZZZZ</name>